<comment type="caution">
    <text evidence="4">The sequence shown here is derived from an EMBL/GenBank/DDBJ whole genome shotgun (WGS) entry which is preliminary data.</text>
</comment>
<keyword evidence="5" id="KW-1185">Reference proteome</keyword>
<name>A0ABS6JBW7_9BACI</name>
<evidence type="ECO:0000256" key="2">
    <source>
        <dbReference type="RuleBase" id="RU003345"/>
    </source>
</evidence>
<protein>
    <submittedName>
        <fullName evidence="4">Aldehyde dehydrogenase family protein</fullName>
    </submittedName>
</protein>
<dbReference type="Pfam" id="PF00171">
    <property type="entry name" value="Aldedh"/>
    <property type="match status" value="1"/>
</dbReference>
<evidence type="ECO:0000256" key="1">
    <source>
        <dbReference type="PROSITE-ProRule" id="PRU10007"/>
    </source>
</evidence>
<evidence type="ECO:0000313" key="5">
    <source>
        <dbReference type="Proteomes" id="UP000784880"/>
    </source>
</evidence>
<accession>A0ABS6JBW7</accession>
<dbReference type="PROSITE" id="PS00687">
    <property type="entry name" value="ALDEHYDE_DEHYDR_GLU"/>
    <property type="match status" value="1"/>
</dbReference>
<proteinExistence type="inferred from homology"/>
<reference evidence="4 5" key="1">
    <citation type="submission" date="2021-06" db="EMBL/GenBank/DDBJ databases">
        <title>Bacillus sp. RD4P76, an endophyte from a halophyte.</title>
        <authorList>
            <person name="Sun J.-Q."/>
        </authorList>
    </citation>
    <scope>NUCLEOTIDE SEQUENCE [LARGE SCALE GENOMIC DNA]</scope>
    <source>
        <strain evidence="4 5">CGMCC 1.15917</strain>
    </source>
</reference>
<gene>
    <name evidence="4" type="ORF">KS419_05475</name>
</gene>
<dbReference type="EMBL" id="JAHQCS010000061">
    <property type="protein sequence ID" value="MBU9711179.1"/>
    <property type="molecule type" value="Genomic_DNA"/>
</dbReference>
<dbReference type="PANTHER" id="PTHR11699">
    <property type="entry name" value="ALDEHYDE DEHYDROGENASE-RELATED"/>
    <property type="match status" value="1"/>
</dbReference>
<dbReference type="InterPro" id="IPR015590">
    <property type="entry name" value="Aldehyde_DH_dom"/>
</dbReference>
<organism evidence="4 5">
    <name type="scientific">Evansella tamaricis</name>
    <dbReference type="NCBI Taxonomy" id="2069301"/>
    <lineage>
        <taxon>Bacteria</taxon>
        <taxon>Bacillati</taxon>
        <taxon>Bacillota</taxon>
        <taxon>Bacilli</taxon>
        <taxon>Bacillales</taxon>
        <taxon>Bacillaceae</taxon>
        <taxon>Evansella</taxon>
    </lineage>
</organism>
<keyword evidence="2" id="KW-0560">Oxidoreductase</keyword>
<comment type="similarity">
    <text evidence="2">Belongs to the aldehyde dehydrogenase family.</text>
</comment>
<feature type="domain" description="Aldehyde dehydrogenase" evidence="3">
    <location>
        <begin position="31"/>
        <end position="496"/>
    </location>
</feature>
<evidence type="ECO:0000313" key="4">
    <source>
        <dbReference type="EMBL" id="MBU9711179.1"/>
    </source>
</evidence>
<evidence type="ECO:0000259" key="3">
    <source>
        <dbReference type="Pfam" id="PF00171"/>
    </source>
</evidence>
<dbReference type="InterPro" id="IPR029510">
    <property type="entry name" value="Ald_DH_CS_GLU"/>
</dbReference>
<dbReference type="Proteomes" id="UP000784880">
    <property type="component" value="Unassembled WGS sequence"/>
</dbReference>
<sequence>MSCLKGRVYRMREWIKANAGKTYKNFINGEWIESVSGKTSVLYESAIPTNELGHFPDSVIEDVNLAVEAADKAFQQWKNTPGTTRASVLYRFADLLEANVEELAYILSAEQGKVLAESRGEVKRAATEARFSAGEAMRMDGAIMPSENPEIQTQVKRYPIGVIAAIAPWNFPVVTPVRKVAPAIAYGCTVVLKPASVTPWSTIRLMELLAEAGLPNGVVNLVIGSGSKVGDPLVSHPLVKGISFTGSTALGLRINEIAASKLAKTQLELGGKNAAVVLDYDNLEYAADQIVSAAFAVSGQRCTAISRVIVLQDQANSLVEILKTKMENILVGPAWEENVTMGPVINRQQFDSVMDYIELGKKEGAELVYGGERLQVGEKEEGYYIQPTLFTKVNKTMRIAKEEIFGPVLVVMEASDVAEAIELANATDYGLAVSVFTNQLDVSHDISDKIDTGMVHINHGTASQAHVPFGGVKQSGFGAYSIGHSNQEFFTSMKAVYVKPR</sequence>
<feature type="active site" evidence="1">
    <location>
        <position position="268"/>
    </location>
</feature>